<evidence type="ECO:0000259" key="3">
    <source>
        <dbReference type="PROSITE" id="PS51651"/>
    </source>
</evidence>
<feature type="compositionally biased region" description="Polar residues" evidence="2">
    <location>
        <begin position="377"/>
        <end position="388"/>
    </location>
</feature>
<comment type="similarity">
    <text evidence="1">Belongs to the DOCK family.</text>
</comment>
<proteinExistence type="inferred from homology"/>
<dbReference type="Gene3D" id="1.20.58.740">
    <property type="match status" value="1"/>
</dbReference>
<feature type="region of interest" description="Disordered" evidence="2">
    <location>
        <begin position="1"/>
        <end position="32"/>
    </location>
</feature>
<feature type="domain" description="DOCKER" evidence="3">
    <location>
        <begin position="561"/>
        <end position="1085"/>
    </location>
</feature>
<sequence length="1086" mass="123910">MQPSSSTNQPSVSLSPTSPSPTTPSSSNLVSQPVIIDQNQQYQTTKMLVWNHTVACVHEILPVLPQILIDAFFSIVESMEDGSGSGISQILRQSSNQNQQQENIYIQTEDAEQTRGRDRRNVGSEGCLFYPLEWIQVHSAASTIVRRVVNILAPLMNQIENLERPIFNCFESQNEKNEGKKGIEMEEKDTQEINRLVNKLGQAIEEASVSSTSDFGLLIMDHPAITQYILNVRSEQDQNRCSAAKGLVLLWDGMRIEGKDKQNASASIVVNAIIKVAIYNFNKEQNNNKINDKNTVQEKQALQTSQPSLQTSQTLLQADHPYKLKSQYETLLIDEGATKTEAITFEQVNFLCKTKKDGTNQQQPIQPSIQHPPPNQLTPEPLTSSPSQFKPKFGQIIQQGNLPTTPFVPGKFTPGQGRFQKPTLVTNPAQTVVQTPLQGQLPSSFNQNQLVNKTAEINQPKKFPINHSLTATITPLNQQQPQQPTALQQSPSQSSIQSSVIVANTETQFKQKISLRKESIDNFLQIIWELADHIQHMRHYIVKLEHEDELTFSIQQLIEYLSKTGREDMKIQYMFLLYHVHMELKNVDEAGEALVNIAREYQFSPDDQPGSEQQSNPNEQNKGQDNIENQLQEGKQLPQIQYCFPPGQTSAERKASILYEAVQHFMSQTQQHERAVELLDEMIVHYRYNICQYQELAQCLVSQAKVFRGIIFKPRQKFPNYYIVNFIGQKFKLDYLHNKEYLFRQDAEIRLEQFMDLMKLKFPKANAVGNISSFKVPVGSDKNTEAAYVLIGSGVNPSSFSEYNSLKEFILQTSKQARESPQYKQNQGSQIGTQNVKEKQQNSTQLRKRFCINDPQYEREKRLLPAQVIEYAKHVNVDVFVYSRGEKRKQQGKENDNEQRQLWTVKTFIFTEDTFPSTSRRIPIKSQQSIEISPIQSAIIAIREKNEKLKKMMSDYSHPLPPADSGATTTLIYQRVKYRPANLSNFTMLLQGSIDAAVSGGLRVYVEAFIDTEYINRNRDEYMPQLELLVEEMKTQCDVLNDCLQLHRKLAQEKGGCSEEMMQRLDDKLEDLTSYITKNSDLSRLN</sequence>
<evidence type="ECO:0000313" key="4">
    <source>
        <dbReference type="EMBL" id="KAA6395186.1"/>
    </source>
</evidence>
<feature type="region of interest" description="Disordered" evidence="2">
    <location>
        <begin position="357"/>
        <end position="388"/>
    </location>
</feature>
<dbReference type="Pfam" id="PF20421">
    <property type="entry name" value="DHR-2_Lobe_C"/>
    <property type="match status" value="1"/>
</dbReference>
<feature type="region of interest" description="Disordered" evidence="2">
    <location>
        <begin position="817"/>
        <end position="844"/>
    </location>
</feature>
<evidence type="ECO:0000256" key="1">
    <source>
        <dbReference type="PROSITE-ProRule" id="PRU00984"/>
    </source>
</evidence>
<dbReference type="InterPro" id="IPR027357">
    <property type="entry name" value="DOCKER_dom"/>
</dbReference>
<dbReference type="InterPro" id="IPR043161">
    <property type="entry name" value="DOCK_C_lobe_A"/>
</dbReference>
<feature type="compositionally biased region" description="Low complexity" evidence="2">
    <location>
        <begin position="360"/>
        <end position="369"/>
    </location>
</feature>
<dbReference type="Gene3D" id="1.25.40.410">
    <property type="match status" value="1"/>
</dbReference>
<dbReference type="InterPro" id="IPR043162">
    <property type="entry name" value="DOCK_C_lobe_C"/>
</dbReference>
<dbReference type="EMBL" id="SNRW01001748">
    <property type="protein sequence ID" value="KAA6395186.1"/>
    <property type="molecule type" value="Genomic_DNA"/>
</dbReference>
<dbReference type="GO" id="GO:0005886">
    <property type="term" value="C:plasma membrane"/>
    <property type="evidence" value="ECO:0007669"/>
    <property type="project" value="TreeGrafter"/>
</dbReference>
<feature type="compositionally biased region" description="Polar residues" evidence="2">
    <location>
        <begin position="822"/>
        <end position="844"/>
    </location>
</feature>
<comment type="caution">
    <text evidence="4">The sequence shown here is derived from an EMBL/GenBank/DDBJ whole genome shotgun (WGS) entry which is preliminary data.</text>
</comment>
<dbReference type="GO" id="GO:0007264">
    <property type="term" value="P:small GTPase-mediated signal transduction"/>
    <property type="evidence" value="ECO:0007669"/>
    <property type="project" value="InterPro"/>
</dbReference>
<feature type="region of interest" description="Disordered" evidence="2">
    <location>
        <begin position="604"/>
        <end position="624"/>
    </location>
</feature>
<reference evidence="4 5" key="1">
    <citation type="submission" date="2019-03" db="EMBL/GenBank/DDBJ databases">
        <title>Single cell metagenomics reveals metabolic interactions within the superorganism composed of flagellate Streblomastix strix and complex community of Bacteroidetes bacteria on its surface.</title>
        <authorList>
            <person name="Treitli S.C."/>
            <person name="Kolisko M."/>
            <person name="Husnik F."/>
            <person name="Keeling P."/>
            <person name="Hampl V."/>
        </authorList>
    </citation>
    <scope>NUCLEOTIDE SEQUENCE [LARGE SCALE GENOMIC DNA]</scope>
    <source>
        <strain evidence="4">ST1C</strain>
    </source>
</reference>
<dbReference type="GO" id="GO:0005085">
    <property type="term" value="F:guanyl-nucleotide exchange factor activity"/>
    <property type="evidence" value="ECO:0007669"/>
    <property type="project" value="InterPro"/>
</dbReference>
<dbReference type="Proteomes" id="UP000324800">
    <property type="component" value="Unassembled WGS sequence"/>
</dbReference>
<dbReference type="CDD" id="cd11684">
    <property type="entry name" value="DHR2_DOCK"/>
    <property type="match status" value="1"/>
</dbReference>
<dbReference type="GO" id="GO:0005737">
    <property type="term" value="C:cytoplasm"/>
    <property type="evidence" value="ECO:0007669"/>
    <property type="project" value="TreeGrafter"/>
</dbReference>
<organism evidence="4 5">
    <name type="scientific">Streblomastix strix</name>
    <dbReference type="NCBI Taxonomy" id="222440"/>
    <lineage>
        <taxon>Eukaryota</taxon>
        <taxon>Metamonada</taxon>
        <taxon>Preaxostyla</taxon>
        <taxon>Oxymonadida</taxon>
        <taxon>Streblomastigidae</taxon>
        <taxon>Streblomastix</taxon>
    </lineage>
</organism>
<gene>
    <name evidence="4" type="ORF">EZS28_009287</name>
</gene>
<dbReference type="InterPro" id="IPR026791">
    <property type="entry name" value="DOCK"/>
</dbReference>
<protein>
    <submittedName>
        <fullName evidence="4">Putative DOCK family protein</fullName>
    </submittedName>
</protein>
<name>A0A5J4WKP3_9EUKA</name>
<dbReference type="PANTHER" id="PTHR45653">
    <property type="entry name" value="DEDICATOR OF CYTOKINESIS"/>
    <property type="match status" value="1"/>
</dbReference>
<feature type="compositionally biased region" description="Polar residues" evidence="2">
    <location>
        <begin position="610"/>
        <end position="624"/>
    </location>
</feature>
<evidence type="ECO:0000256" key="2">
    <source>
        <dbReference type="SAM" id="MobiDB-lite"/>
    </source>
</evidence>
<dbReference type="PROSITE" id="PS51651">
    <property type="entry name" value="DOCKER"/>
    <property type="match status" value="1"/>
</dbReference>
<dbReference type="PANTHER" id="PTHR45653:SF10">
    <property type="entry name" value="MYOBLAST CITY, ISOFORM B"/>
    <property type="match status" value="1"/>
</dbReference>
<dbReference type="AlphaFoldDB" id="A0A5J4WKP3"/>
<dbReference type="OrthoDB" id="18896at2759"/>
<accession>A0A5J4WKP3</accession>
<evidence type="ECO:0000313" key="5">
    <source>
        <dbReference type="Proteomes" id="UP000324800"/>
    </source>
</evidence>
<dbReference type="InterPro" id="IPR046773">
    <property type="entry name" value="DOCKER_Lobe_C"/>
</dbReference>
<dbReference type="GO" id="GO:0031267">
    <property type="term" value="F:small GTPase binding"/>
    <property type="evidence" value="ECO:0007669"/>
    <property type="project" value="TreeGrafter"/>
</dbReference>